<organism evidence="4">
    <name type="scientific">Eutreptiella gymnastica</name>
    <dbReference type="NCBI Taxonomy" id="73025"/>
    <lineage>
        <taxon>Eukaryota</taxon>
        <taxon>Discoba</taxon>
        <taxon>Euglenozoa</taxon>
        <taxon>Euglenida</taxon>
        <taxon>Spirocuta</taxon>
        <taxon>Euglenophyceae</taxon>
        <taxon>Eutreptiales</taxon>
        <taxon>Eutreptiaceae</taxon>
        <taxon>Eutreptiella</taxon>
    </lineage>
</organism>
<accession>A0A7S4LEU7</accession>
<dbReference type="Pfam" id="PF13499">
    <property type="entry name" value="EF-hand_7"/>
    <property type="match status" value="1"/>
</dbReference>
<protein>
    <recommendedName>
        <fullName evidence="3">EF-hand domain-containing protein</fullName>
    </recommendedName>
</protein>
<reference evidence="4" key="1">
    <citation type="submission" date="2021-01" db="EMBL/GenBank/DDBJ databases">
        <authorList>
            <person name="Corre E."/>
            <person name="Pelletier E."/>
            <person name="Niang G."/>
            <person name="Scheremetjew M."/>
            <person name="Finn R."/>
            <person name="Kale V."/>
            <person name="Holt S."/>
            <person name="Cochrane G."/>
            <person name="Meng A."/>
            <person name="Brown T."/>
            <person name="Cohen L."/>
        </authorList>
    </citation>
    <scope>NUCLEOTIDE SEQUENCE</scope>
    <source>
        <strain evidence="4">CCMP1594</strain>
    </source>
</reference>
<dbReference type="PROSITE" id="PS00018">
    <property type="entry name" value="EF_HAND_1"/>
    <property type="match status" value="1"/>
</dbReference>
<feature type="compositionally biased region" description="Basic and acidic residues" evidence="2">
    <location>
        <begin position="390"/>
        <end position="402"/>
    </location>
</feature>
<dbReference type="PROSITE" id="PS50222">
    <property type="entry name" value="EF_HAND_2"/>
    <property type="match status" value="2"/>
</dbReference>
<dbReference type="AlphaFoldDB" id="A0A7S4LEU7"/>
<dbReference type="Gene3D" id="1.10.238.10">
    <property type="entry name" value="EF-hand"/>
    <property type="match status" value="1"/>
</dbReference>
<feature type="region of interest" description="Disordered" evidence="2">
    <location>
        <begin position="390"/>
        <end position="422"/>
    </location>
</feature>
<dbReference type="InterPro" id="IPR011992">
    <property type="entry name" value="EF-hand-dom_pair"/>
</dbReference>
<evidence type="ECO:0000313" key="4">
    <source>
        <dbReference type="EMBL" id="CAE0824762.1"/>
    </source>
</evidence>
<dbReference type="GO" id="GO:0005509">
    <property type="term" value="F:calcium ion binding"/>
    <property type="evidence" value="ECO:0007669"/>
    <property type="project" value="InterPro"/>
</dbReference>
<feature type="domain" description="EF-hand" evidence="3">
    <location>
        <begin position="256"/>
        <end position="291"/>
    </location>
</feature>
<feature type="compositionally biased region" description="Low complexity" evidence="2">
    <location>
        <begin position="878"/>
        <end position="889"/>
    </location>
</feature>
<dbReference type="InterPro" id="IPR002048">
    <property type="entry name" value="EF_hand_dom"/>
</dbReference>
<name>A0A7S4LEU7_9EUGL</name>
<feature type="compositionally biased region" description="Polar residues" evidence="2">
    <location>
        <begin position="1"/>
        <end position="20"/>
    </location>
</feature>
<dbReference type="EMBL" id="HBJA01104421">
    <property type="protein sequence ID" value="CAE0824762.1"/>
    <property type="molecule type" value="Transcribed_RNA"/>
</dbReference>
<dbReference type="InterPro" id="IPR018247">
    <property type="entry name" value="EF_Hand_1_Ca_BS"/>
</dbReference>
<sequence length="1044" mass="118301">MATDASLNPSSTIPAGPTNSSDEEGTALDKTVLSVPSEALTVALDETDPESLSGRKLSASWNVFKKMDQAEVTNPRAEASRSRNSSPRFDDLLQPQSQTESNAWAALTDASAAVLKLRYELLALKQKDKESNLADYWQKYDPLQCGSLTIDRWRYFIEDLGIASISEVQAQLFEQFCRPGEDSVSVQHLMQEMEQEQEKCLALMQDVLKKHLERHAGTSVDAAADYLSKFDSHNDGYLELDDFRRMFARLLHVDSYLPSDVDVLLHIMDTDGNGSLDYAEVLDYFEFNGLELRAKEMTILETAKKKEAILKQRALEKDAELQEIWNTKLHLLDEIQEIKEKAETETVKENARLWALSLPRLEASLRELEGEEGKVLEKYAQMTEVVLSPEEQRVLRGDERRNRQGQRKQSNSRNTRRPVKASNKVAQMMTLQFQNRQLPVLKDLEKQARQRIATYTRQLNEIETSGDDLQGLEDLDVHVLELTECKLADQQQHRAVEQLIETAEKGVIGAEEMETFNQLLATSKRLKKTARSKAKLEQIRQEEMLRWRDISRRNKPLVDHLRARETAAVSRCQDLGATVLTLKVMVGQYPDNEVAQSELSSLQRQLREEGQAVGMLKEMIAKAQKGELNTDLDALNQFWSSGRPVSELKGLLDGGQRLQHTMTGLKAAQNPVMMISPKYVQRAQQNVSLLRNVLTAVQEVRSRKERHQDTSHGKCGDKMSDLAVSIEGVVLKVLNTSDTGTVVRDEDVADHLLKDYGDTLALALAEHDSAKDPFGRLSPMPAARTRQLVRRAVADLHSVISPVAHTMGLRHEAVVDPKTHQLPVLSHHRKQELAGQGVVLGSEHFDLNKKHSERGGGRMAAESRSLRSFPTVEEPGASLPSPTFTSPVTSPAVSRPLAYSQMFTDTQRHALHSRMSGPPYLHQIPQRRKPKHRTSQFSYADAFADVAMSEHYQHLGLTKRFKNKAREVAYCERDLQMLRDKRKLRLWRLQLSEAYNVQEMERKRQGAQAKYKMRCQDDWQLATTGYGIITKPPTPNYTNTQYIY</sequence>
<feature type="domain" description="EF-hand" evidence="3">
    <location>
        <begin position="218"/>
        <end position="253"/>
    </location>
</feature>
<evidence type="ECO:0000256" key="1">
    <source>
        <dbReference type="ARBA" id="ARBA00022837"/>
    </source>
</evidence>
<gene>
    <name evidence="4" type="ORF">EGYM00163_LOCUS35997</name>
</gene>
<proteinExistence type="predicted"/>
<evidence type="ECO:0000259" key="3">
    <source>
        <dbReference type="PROSITE" id="PS50222"/>
    </source>
</evidence>
<feature type="region of interest" description="Disordered" evidence="2">
    <location>
        <begin position="1"/>
        <end position="28"/>
    </location>
</feature>
<keyword evidence="1" id="KW-0106">Calcium</keyword>
<feature type="region of interest" description="Disordered" evidence="2">
    <location>
        <begin position="850"/>
        <end position="889"/>
    </location>
</feature>
<evidence type="ECO:0000256" key="2">
    <source>
        <dbReference type="SAM" id="MobiDB-lite"/>
    </source>
</evidence>
<feature type="region of interest" description="Disordered" evidence="2">
    <location>
        <begin position="72"/>
        <end position="96"/>
    </location>
</feature>
<dbReference type="SUPFAM" id="SSF47473">
    <property type="entry name" value="EF-hand"/>
    <property type="match status" value="1"/>
</dbReference>